<accession>M7SQ57</accession>
<evidence type="ECO:0000313" key="7">
    <source>
        <dbReference type="Proteomes" id="UP000012174"/>
    </source>
</evidence>
<dbReference type="OrthoDB" id="432970at2759"/>
<dbReference type="PROSITE" id="PS01360">
    <property type="entry name" value="ZF_MYND_1"/>
    <property type="match status" value="1"/>
</dbReference>
<keyword evidence="1" id="KW-0479">Metal-binding</keyword>
<evidence type="ECO:0000256" key="3">
    <source>
        <dbReference type="ARBA" id="ARBA00022833"/>
    </source>
</evidence>
<evidence type="ECO:0000313" key="6">
    <source>
        <dbReference type="EMBL" id="EMR68579.1"/>
    </source>
</evidence>
<dbReference type="Proteomes" id="UP000012174">
    <property type="component" value="Unassembled WGS sequence"/>
</dbReference>
<keyword evidence="7" id="KW-1185">Reference proteome</keyword>
<feature type="domain" description="MYND-type" evidence="5">
    <location>
        <begin position="8"/>
        <end position="49"/>
    </location>
</feature>
<dbReference type="HOGENOM" id="CLU_1777433_0_0_1"/>
<dbReference type="PROSITE" id="PS50865">
    <property type="entry name" value="ZF_MYND_2"/>
    <property type="match status" value="1"/>
</dbReference>
<evidence type="ECO:0000259" key="5">
    <source>
        <dbReference type="PROSITE" id="PS50865"/>
    </source>
</evidence>
<dbReference type="STRING" id="1287681.M7SQ57"/>
<evidence type="ECO:0000256" key="4">
    <source>
        <dbReference type="PROSITE-ProRule" id="PRU00134"/>
    </source>
</evidence>
<dbReference type="EMBL" id="KB706212">
    <property type="protein sequence ID" value="EMR68579.1"/>
    <property type="molecule type" value="Genomic_DNA"/>
</dbReference>
<protein>
    <submittedName>
        <fullName evidence="6">Putative mynd domain protein</fullName>
    </submittedName>
</protein>
<reference evidence="7" key="1">
    <citation type="journal article" date="2013" name="Genome Announc.">
        <title>Draft genome sequence of the grapevine dieback fungus Eutypa lata UCR-EL1.</title>
        <authorList>
            <person name="Blanco-Ulate B."/>
            <person name="Rolshausen P.E."/>
            <person name="Cantu D."/>
        </authorList>
    </citation>
    <scope>NUCLEOTIDE SEQUENCE [LARGE SCALE GENOMIC DNA]</scope>
    <source>
        <strain evidence="7">UCR-EL1</strain>
    </source>
</reference>
<dbReference type="Pfam" id="PF01753">
    <property type="entry name" value="zf-MYND"/>
    <property type="match status" value="1"/>
</dbReference>
<evidence type="ECO:0000256" key="2">
    <source>
        <dbReference type="ARBA" id="ARBA00022771"/>
    </source>
</evidence>
<dbReference type="InterPro" id="IPR002893">
    <property type="entry name" value="Znf_MYND"/>
</dbReference>
<proteinExistence type="predicted"/>
<name>M7SQ57_EUTLA</name>
<evidence type="ECO:0000256" key="1">
    <source>
        <dbReference type="ARBA" id="ARBA00022723"/>
    </source>
</evidence>
<dbReference type="SUPFAM" id="SSF144232">
    <property type="entry name" value="HIT/MYND zinc finger-like"/>
    <property type="match status" value="1"/>
</dbReference>
<keyword evidence="3" id="KW-0862">Zinc</keyword>
<dbReference type="KEGG" id="ela:UCREL1_4404"/>
<dbReference type="AlphaFoldDB" id="M7SQ57"/>
<keyword evidence="2 4" id="KW-0863">Zinc-finger</keyword>
<gene>
    <name evidence="6" type="ORF">UCREL1_4404</name>
</gene>
<organism evidence="6 7">
    <name type="scientific">Eutypa lata (strain UCR-EL1)</name>
    <name type="common">Grapevine dieback disease fungus</name>
    <name type="synonym">Eutypa armeniacae</name>
    <dbReference type="NCBI Taxonomy" id="1287681"/>
    <lineage>
        <taxon>Eukaryota</taxon>
        <taxon>Fungi</taxon>
        <taxon>Dikarya</taxon>
        <taxon>Ascomycota</taxon>
        <taxon>Pezizomycotina</taxon>
        <taxon>Sordariomycetes</taxon>
        <taxon>Xylariomycetidae</taxon>
        <taxon>Xylariales</taxon>
        <taxon>Diatrypaceae</taxon>
        <taxon>Eutypa</taxon>
    </lineage>
</organism>
<sequence length="146" mass="16949">MPEPSTKCDVCGKTEEDGVNLRSCEYCDSRVFCSESCQDADWPSHKASCFIPFRQAKWYDAHRHCMDGFHVGDLELITEERVEPTTGDRLGWGNCLIEEGPELKRKYEEEFGCDDSKLFEEWPQAYRYVHTTPAATATFWFRLLTM</sequence>
<dbReference type="Gene3D" id="6.10.140.2220">
    <property type="match status" value="1"/>
</dbReference>
<dbReference type="GO" id="GO:0008270">
    <property type="term" value="F:zinc ion binding"/>
    <property type="evidence" value="ECO:0007669"/>
    <property type="project" value="UniProtKB-KW"/>
</dbReference>